<dbReference type="Pfam" id="PF00118">
    <property type="entry name" value="Cpn60_TCP1"/>
    <property type="match status" value="1"/>
</dbReference>
<keyword evidence="2" id="KW-0143">Chaperone</keyword>
<dbReference type="AlphaFoldDB" id="A0A7J4CZE0"/>
<protein>
    <submittedName>
        <fullName evidence="4">Chaperonin GroEL</fullName>
    </submittedName>
</protein>
<dbReference type="PANTHER" id="PTHR45633">
    <property type="entry name" value="60 KDA HEAT SHOCK PROTEIN, MITOCHONDRIAL"/>
    <property type="match status" value="1"/>
</dbReference>
<feature type="non-terminal residue" evidence="4">
    <location>
        <position position="541"/>
    </location>
</feature>
<accession>A0A7J4CZE0</accession>
<dbReference type="GO" id="GO:0042026">
    <property type="term" value="P:protein refolding"/>
    <property type="evidence" value="ECO:0007669"/>
    <property type="project" value="InterPro"/>
</dbReference>
<dbReference type="CDD" id="cd03344">
    <property type="entry name" value="GroEL"/>
    <property type="match status" value="1"/>
</dbReference>
<dbReference type="NCBIfam" id="NF009489">
    <property type="entry name" value="PRK12851.1"/>
    <property type="match status" value="1"/>
</dbReference>
<dbReference type="Gene3D" id="3.30.260.10">
    <property type="entry name" value="TCP-1-like chaperonin intermediate domain"/>
    <property type="match status" value="1"/>
</dbReference>
<dbReference type="Gene3D" id="3.50.7.10">
    <property type="entry name" value="GroEL"/>
    <property type="match status" value="1"/>
</dbReference>
<proteinExistence type="inferred from homology"/>
<name>A0A7J4CZE0_9ARCH</name>
<dbReference type="NCBIfam" id="NF009488">
    <property type="entry name" value="PRK12850.1"/>
    <property type="match status" value="1"/>
</dbReference>
<comment type="similarity">
    <text evidence="1 3">Belongs to the chaperonin (HSP60) family.</text>
</comment>
<dbReference type="NCBIfam" id="NF009487">
    <property type="entry name" value="PRK12849.1"/>
    <property type="match status" value="1"/>
</dbReference>
<evidence type="ECO:0000313" key="5">
    <source>
        <dbReference type="Proteomes" id="UP000589132"/>
    </source>
</evidence>
<dbReference type="InterPro" id="IPR001844">
    <property type="entry name" value="Cpn60/GroEL"/>
</dbReference>
<dbReference type="GO" id="GO:0005524">
    <property type="term" value="F:ATP binding"/>
    <property type="evidence" value="ECO:0007669"/>
    <property type="project" value="InterPro"/>
</dbReference>
<dbReference type="InterPro" id="IPR027413">
    <property type="entry name" value="GROEL-like_equatorial_sf"/>
</dbReference>
<dbReference type="InterPro" id="IPR027409">
    <property type="entry name" value="GroEL-like_apical_dom_sf"/>
</dbReference>
<reference evidence="5" key="1">
    <citation type="journal article" date="2019" name="bioRxiv">
        <title>Genome diversification in globally distributed novel marine Proteobacteria is linked to environmental adaptation.</title>
        <authorList>
            <person name="Zhou Z."/>
            <person name="Tran P.Q."/>
            <person name="Kieft K."/>
            <person name="Anantharaman K."/>
        </authorList>
    </citation>
    <scope>NUCLEOTIDE SEQUENCE [LARGE SCALE GENOMIC DNA]</scope>
</reference>
<evidence type="ECO:0000256" key="2">
    <source>
        <dbReference type="ARBA" id="ARBA00023186"/>
    </source>
</evidence>
<gene>
    <name evidence="4" type="primary">groL</name>
    <name evidence="4" type="ORF">EYO15_02585</name>
</gene>
<dbReference type="SUPFAM" id="SSF52029">
    <property type="entry name" value="GroEL apical domain-like"/>
    <property type="match status" value="1"/>
</dbReference>
<dbReference type="InterPro" id="IPR002423">
    <property type="entry name" value="Cpn60/GroEL/TCP-1"/>
</dbReference>
<dbReference type="SUPFAM" id="SSF54849">
    <property type="entry name" value="GroEL-intermediate domain like"/>
    <property type="match status" value="1"/>
</dbReference>
<dbReference type="SUPFAM" id="SSF48592">
    <property type="entry name" value="GroEL equatorial domain-like"/>
    <property type="match status" value="1"/>
</dbReference>
<dbReference type="FunFam" id="3.50.7.10:FF:000001">
    <property type="entry name" value="60 kDa chaperonin"/>
    <property type="match status" value="1"/>
</dbReference>
<organism evidence="4 5">
    <name type="scientific">Marine Group III euryarchaeote</name>
    <dbReference type="NCBI Taxonomy" id="2173149"/>
    <lineage>
        <taxon>Archaea</taxon>
        <taxon>Methanobacteriati</taxon>
        <taxon>Thermoplasmatota</taxon>
        <taxon>Thermoplasmata</taxon>
        <taxon>Candidatus Thermoprofundales</taxon>
    </lineage>
</organism>
<dbReference type="NCBIfam" id="TIGR02348">
    <property type="entry name" value="GroEL"/>
    <property type="match status" value="1"/>
</dbReference>
<dbReference type="GO" id="GO:0140662">
    <property type="term" value="F:ATP-dependent protein folding chaperone"/>
    <property type="evidence" value="ECO:0007669"/>
    <property type="project" value="InterPro"/>
</dbReference>
<comment type="caution">
    <text evidence="4">The sequence shown here is derived from an EMBL/GenBank/DDBJ whole genome shotgun (WGS) entry which is preliminary data.</text>
</comment>
<dbReference type="Gene3D" id="1.10.560.10">
    <property type="entry name" value="GroEL-like equatorial domain"/>
    <property type="match status" value="1"/>
</dbReference>
<dbReference type="HAMAP" id="MF_00600">
    <property type="entry name" value="CH60"/>
    <property type="match status" value="1"/>
</dbReference>
<dbReference type="NCBIfam" id="NF000592">
    <property type="entry name" value="PRK00013.1"/>
    <property type="match status" value="1"/>
</dbReference>
<dbReference type="InterPro" id="IPR027410">
    <property type="entry name" value="TCP-1-like_intermed_sf"/>
</dbReference>
<evidence type="ECO:0000313" key="4">
    <source>
        <dbReference type="EMBL" id="HIA98051.1"/>
    </source>
</evidence>
<dbReference type="Proteomes" id="UP000589132">
    <property type="component" value="Unassembled WGS sequence"/>
</dbReference>
<dbReference type="PRINTS" id="PR00298">
    <property type="entry name" value="CHAPERONIN60"/>
</dbReference>
<evidence type="ECO:0000256" key="1">
    <source>
        <dbReference type="ARBA" id="ARBA00006607"/>
    </source>
</evidence>
<evidence type="ECO:0000256" key="3">
    <source>
        <dbReference type="RuleBase" id="RU000418"/>
    </source>
</evidence>
<dbReference type="EMBL" id="DTTC01000156">
    <property type="protein sequence ID" value="HIA98051.1"/>
    <property type="molecule type" value="Genomic_DNA"/>
</dbReference>
<sequence length="541" mass="56772">MAKQMIYGEEARKKLLDGITAATDAIKVTLGPKARTVILDKSFGSPTIINDGVTIAKDIELPDPYENMGAQLVKEVAIKAQDNAGDGTSTAAILAQSLSYYGLRNVSAGMSPVNLKSGFDKAIETVVSELKSASKPVKESGEVIEQVASISANNDSEIGSLIASAVEKVGHDGIITVEEAKSMETSLKVVEGMEFDKGYVSPYMITDREKREAILENPKILLTDHTVSSAQDLIPALEVAVKQTKSPLLIISKDLEGEALATLVLNVASKVVKACAVKAPGFGDEQGEQLEDIAILTGGTVIVKDQGSELKDITEAHLGTAEKVIIGKNKTTLISGGGSKKAIDERVSILKSQSNVATSKWDKEKLDKRIGRLSGGVAVLEIGAATETEMKEKKGRVDDALNATRAAMAEGVVAGGGVALLRASESLEKLAGKLSDEESVGVKIVRDALAIPSRQIADNAGEDGSVVVSKIREGKGNFGFNARTNTYEDLMKAGVVDPVKVTRNAIQAAGSIAGLILTTETLVCDIPEENSGMPAMPDMGG</sequence>